<evidence type="ECO:0000313" key="2">
    <source>
        <dbReference type="EMBL" id="NEM92390.1"/>
    </source>
</evidence>
<accession>A0A7C9PPM9</accession>
<reference evidence="2 3" key="1">
    <citation type="journal article" date="2014" name="Int. J. Syst. Evol. Microbiol.">
        <title>Description of Galbitalea soli gen. nov., sp. nov., and Frondihabitans sucicola sp. nov.</title>
        <authorList>
            <person name="Kim S.J."/>
            <person name="Lim J.M."/>
            <person name="Ahn J.H."/>
            <person name="Weon H.Y."/>
            <person name="Hamada M."/>
            <person name="Suzuki K."/>
            <person name="Ahn T.Y."/>
            <person name="Kwon S.W."/>
        </authorList>
    </citation>
    <scope>NUCLEOTIDE SEQUENCE [LARGE SCALE GENOMIC DNA]</scope>
    <source>
        <strain evidence="2 3">NBRC 108727</strain>
    </source>
</reference>
<feature type="transmembrane region" description="Helical" evidence="1">
    <location>
        <begin position="56"/>
        <end position="75"/>
    </location>
</feature>
<dbReference type="RefSeq" id="WP_163474426.1">
    <property type="nucleotide sequence ID" value="NZ_JAAGWZ010000004.1"/>
</dbReference>
<keyword evidence="1" id="KW-1133">Transmembrane helix</keyword>
<organism evidence="2 3">
    <name type="scientific">Galbitalea soli</name>
    <dbReference type="NCBI Taxonomy" id="1268042"/>
    <lineage>
        <taxon>Bacteria</taxon>
        <taxon>Bacillati</taxon>
        <taxon>Actinomycetota</taxon>
        <taxon>Actinomycetes</taxon>
        <taxon>Micrococcales</taxon>
        <taxon>Microbacteriaceae</taxon>
        <taxon>Galbitalea</taxon>
    </lineage>
</organism>
<feature type="transmembrane region" description="Helical" evidence="1">
    <location>
        <begin position="21"/>
        <end position="44"/>
    </location>
</feature>
<gene>
    <name evidence="2" type="ORF">G3T37_13620</name>
</gene>
<keyword evidence="3" id="KW-1185">Reference proteome</keyword>
<name>A0A7C9PPM9_9MICO</name>
<dbReference type="Proteomes" id="UP000479756">
    <property type="component" value="Unassembled WGS sequence"/>
</dbReference>
<sequence>MAKQPVQTSEPTPVSRGERLVVAWFIAIMALSVIAMIALFIANVNASGPIWDAVRLVPLIGLPIAMILIVVLLVVGTRRRARDAKGAGK</sequence>
<protein>
    <submittedName>
        <fullName evidence="2">Uncharacterized protein</fullName>
    </submittedName>
</protein>
<keyword evidence="1" id="KW-0812">Transmembrane</keyword>
<keyword evidence="1" id="KW-0472">Membrane</keyword>
<evidence type="ECO:0000256" key="1">
    <source>
        <dbReference type="SAM" id="Phobius"/>
    </source>
</evidence>
<evidence type="ECO:0000313" key="3">
    <source>
        <dbReference type="Proteomes" id="UP000479756"/>
    </source>
</evidence>
<comment type="caution">
    <text evidence="2">The sequence shown here is derived from an EMBL/GenBank/DDBJ whole genome shotgun (WGS) entry which is preliminary data.</text>
</comment>
<dbReference type="EMBL" id="JAAGWZ010000004">
    <property type="protein sequence ID" value="NEM92390.1"/>
    <property type="molecule type" value="Genomic_DNA"/>
</dbReference>
<dbReference type="AlphaFoldDB" id="A0A7C9PPM9"/>
<proteinExistence type="predicted"/>